<accession>A0A1W9S166</accession>
<evidence type="ECO:0000313" key="2">
    <source>
        <dbReference type="Proteomes" id="UP000192611"/>
    </source>
</evidence>
<organism evidence="1 2">
    <name type="scientific">Candidatus Coatesbacteria bacterium 4484_99</name>
    <dbReference type="NCBI Taxonomy" id="1970774"/>
    <lineage>
        <taxon>Bacteria</taxon>
        <taxon>Candidatus Coatesiibacteriota</taxon>
    </lineage>
</organism>
<name>A0A1W9S166_9BACT</name>
<feature type="non-terminal residue" evidence="1">
    <location>
        <position position="245"/>
    </location>
</feature>
<evidence type="ECO:0008006" key="3">
    <source>
        <dbReference type="Google" id="ProtNLM"/>
    </source>
</evidence>
<dbReference type="InterPro" id="IPR000653">
    <property type="entry name" value="DegT/StrS_aminotransferase"/>
</dbReference>
<dbReference type="GO" id="GO:0030170">
    <property type="term" value="F:pyridoxal phosphate binding"/>
    <property type="evidence" value="ECO:0007669"/>
    <property type="project" value="TreeGrafter"/>
</dbReference>
<dbReference type="GO" id="GO:0008483">
    <property type="term" value="F:transaminase activity"/>
    <property type="evidence" value="ECO:0007669"/>
    <property type="project" value="TreeGrafter"/>
</dbReference>
<sequence>MKTSKKKRITIGTVNIGERARELVEDAFLRNRISSGRYVRRFEELLEEFHGVKCAVAVSSGTDADTIALSALKEDGVNEGDEVIMPALNFISVANSAIHAHLKPVFVDVDRKTFNIDPDLIEEKITDRTRVLIPTHLFGKPVDMKRVLDIAEENDLFVVEDACEALGSRYKGELLGTFGIFGTFSFYVAHIITTGEGGAIITGDNRYDGILRSLRSHGRACACKVCQLNVDSGECPYRFDVEDGD</sequence>
<comment type="caution">
    <text evidence="1">The sequence shown here is derived from an EMBL/GenBank/DDBJ whole genome shotgun (WGS) entry which is preliminary data.</text>
</comment>
<dbReference type="SUPFAM" id="SSF53383">
    <property type="entry name" value="PLP-dependent transferases"/>
    <property type="match status" value="1"/>
</dbReference>
<dbReference type="EMBL" id="NATQ01000044">
    <property type="protein sequence ID" value="OQX90544.1"/>
    <property type="molecule type" value="Genomic_DNA"/>
</dbReference>
<dbReference type="GO" id="GO:0000271">
    <property type="term" value="P:polysaccharide biosynthetic process"/>
    <property type="evidence" value="ECO:0007669"/>
    <property type="project" value="TreeGrafter"/>
</dbReference>
<protein>
    <recommendedName>
        <fullName evidence="3">Aminotransferase DegT</fullName>
    </recommendedName>
</protein>
<dbReference type="Proteomes" id="UP000192611">
    <property type="component" value="Unassembled WGS sequence"/>
</dbReference>
<reference evidence="2" key="1">
    <citation type="submission" date="2017-03" db="EMBL/GenBank/DDBJ databases">
        <title>Novel pathways for hydrocarbon cycling and metabolic interdependencies in hydrothermal sediment communities.</title>
        <authorList>
            <person name="Dombrowski N."/>
            <person name="Seitz K."/>
            <person name="Teske A."/>
            <person name="Baker B."/>
        </authorList>
    </citation>
    <scope>NUCLEOTIDE SEQUENCE [LARGE SCALE GENOMIC DNA]</scope>
</reference>
<proteinExistence type="predicted"/>
<evidence type="ECO:0000313" key="1">
    <source>
        <dbReference type="EMBL" id="OQX90544.1"/>
    </source>
</evidence>
<gene>
    <name evidence="1" type="ORF">B6D57_02710</name>
</gene>
<dbReference type="AlphaFoldDB" id="A0A1W9S166"/>
<dbReference type="PANTHER" id="PTHR30244:SF34">
    <property type="entry name" value="DTDP-4-AMINO-4,6-DIDEOXYGALACTOSE TRANSAMINASE"/>
    <property type="match status" value="1"/>
</dbReference>
<dbReference type="PANTHER" id="PTHR30244">
    <property type="entry name" value="TRANSAMINASE"/>
    <property type="match status" value="1"/>
</dbReference>
<dbReference type="InterPro" id="IPR015421">
    <property type="entry name" value="PyrdxlP-dep_Trfase_major"/>
</dbReference>
<dbReference type="InterPro" id="IPR015424">
    <property type="entry name" value="PyrdxlP-dep_Trfase"/>
</dbReference>
<dbReference type="Gene3D" id="3.40.640.10">
    <property type="entry name" value="Type I PLP-dependent aspartate aminotransferase-like (Major domain)"/>
    <property type="match status" value="1"/>
</dbReference>
<dbReference type="Pfam" id="PF01041">
    <property type="entry name" value="DegT_DnrJ_EryC1"/>
    <property type="match status" value="1"/>
</dbReference>